<comment type="caution">
    <text evidence="1">The sequence shown here is derived from an EMBL/GenBank/DDBJ whole genome shotgun (WGS) entry which is preliminary data.</text>
</comment>
<organism evidence="1 2">
    <name type="scientific">Polarella glacialis</name>
    <name type="common">Dinoflagellate</name>
    <dbReference type="NCBI Taxonomy" id="89957"/>
    <lineage>
        <taxon>Eukaryota</taxon>
        <taxon>Sar</taxon>
        <taxon>Alveolata</taxon>
        <taxon>Dinophyceae</taxon>
        <taxon>Suessiales</taxon>
        <taxon>Suessiaceae</taxon>
        <taxon>Polarella</taxon>
    </lineage>
</organism>
<keyword evidence="2" id="KW-1185">Reference proteome</keyword>
<dbReference type="Proteomes" id="UP000654075">
    <property type="component" value="Unassembled WGS sequence"/>
</dbReference>
<gene>
    <name evidence="1" type="ORF">PGLA1383_LOCUS45855</name>
</gene>
<protein>
    <submittedName>
        <fullName evidence="1">Uncharacterized protein</fullName>
    </submittedName>
</protein>
<evidence type="ECO:0000313" key="2">
    <source>
        <dbReference type="Proteomes" id="UP000654075"/>
    </source>
</evidence>
<proteinExistence type="predicted"/>
<evidence type="ECO:0000313" key="1">
    <source>
        <dbReference type="EMBL" id="CAE8629346.1"/>
    </source>
</evidence>
<accession>A0A813GQG0</accession>
<reference evidence="1" key="1">
    <citation type="submission" date="2021-02" db="EMBL/GenBank/DDBJ databases">
        <authorList>
            <person name="Dougan E. K."/>
            <person name="Rhodes N."/>
            <person name="Thang M."/>
            <person name="Chan C."/>
        </authorList>
    </citation>
    <scope>NUCLEOTIDE SEQUENCE</scope>
</reference>
<sequence>MFLNLGLDAVFTGSDITRLKTVGVLARVPHLVSWHRALFNFFGGGASQHLVQLLLQGDWPVILTGEVLVTGRFAPRAVMGRPLATFHRWDIPPQPPIPPVLVWASLEESTDSFLATKFTTLSEVVSLVANHVVPHWNIQPERDAAWAEHLRNKIGDGSISTDSLAGALCNTYPETRGSIILPAFLLQTFFQDDAPASSAAHGVALIRRLLPGMLRDLLLFASARVDRGEVPLSTYCNLFPWQAGSVDLYKAIVDQPVLPLVHARGGQAWAAPLGSYWVSQRVRTLPSYTLARGALARAFNLVEGLGDAQIGFLTSAAGERALTASLLGDLLREEEQSHHRIPFNWSFEEVLDVLRFAVDLASLDGASTSQVLHGTRLLCLSTPQRVIVFGTQSFYHPRYASLLPREAIASPELAEMPSFESFPGFLHPNSGLLLVLLLGTYAADCLRSILHYLHSALNCCGRHRRD</sequence>
<dbReference type="EMBL" id="CAJNNV010029630">
    <property type="protein sequence ID" value="CAE8629346.1"/>
    <property type="molecule type" value="Genomic_DNA"/>
</dbReference>
<name>A0A813GQG0_POLGL</name>
<dbReference type="AlphaFoldDB" id="A0A813GQG0"/>